<dbReference type="CDD" id="cd00130">
    <property type="entry name" value="PAS"/>
    <property type="match status" value="1"/>
</dbReference>
<feature type="domain" description="PAS" evidence="1">
    <location>
        <begin position="151"/>
        <end position="227"/>
    </location>
</feature>
<dbReference type="PROSITE" id="PS50113">
    <property type="entry name" value="PAC"/>
    <property type="match status" value="1"/>
</dbReference>
<evidence type="ECO:0000259" key="2">
    <source>
        <dbReference type="PROSITE" id="PS50113"/>
    </source>
</evidence>
<dbReference type="Gene3D" id="3.10.450.50">
    <property type="match status" value="1"/>
</dbReference>
<dbReference type="SUPFAM" id="SSF55785">
    <property type="entry name" value="PYP-like sensor domain (PAS domain)"/>
    <property type="match status" value="1"/>
</dbReference>
<dbReference type="InterPro" id="IPR043128">
    <property type="entry name" value="Rev_trsase/Diguanyl_cyclase"/>
</dbReference>
<dbReference type="InterPro" id="IPR000700">
    <property type="entry name" value="PAS-assoc_C"/>
</dbReference>
<dbReference type="Pfam" id="PF13474">
    <property type="entry name" value="SnoaL_3"/>
    <property type="match status" value="1"/>
</dbReference>
<name>A0A9D2K4V3_9FIRM</name>
<dbReference type="InterPro" id="IPR032710">
    <property type="entry name" value="NTF2-like_dom_sf"/>
</dbReference>
<dbReference type="InterPro" id="IPR037401">
    <property type="entry name" value="SnoaL-like"/>
</dbReference>
<sequence length="449" mass="50672">MRRLLEMFFDAYLAERDLDRVLSMVSGCILSVGTGVHEVARNREELRRLMEREFQEISEPFSYQISDYTEAAFGEDLKSAFCRVETSLGSGEHGGPAFETRLTAVARKEEDGRWKLISLHMSAPSREQEGEEFFPLKYGRRSAGRPIGERTERKLIQMMSTMLPGGIMGVYLEEGFPLYVINDTMLRYLGYTYEELVQETGEEMIRIIVPEDRERVEKTIRESLESAGEYETQYRVIRKDGTSMWILDKGNEVLTEDGRKALISVMLDISETVGIQEQLRREAQEDGLTGILNRKGALCSIEKALAGSGDGTLLLMDIDNFKKVNDTYGHMAGDRVLVMLAEILQKNMRKGDVVARLGGDEFLAYLTGCSIREIASKRVESIEEQFRKAAEPYSLANLTVSTGIAVRKDESTFEELYREADRALYQVKNGKKGGYAFGEKEPPVPGGND</sequence>
<organism evidence="4 5">
    <name type="scientific">Candidatus Lachnoclostridium stercorigallinarum</name>
    <dbReference type="NCBI Taxonomy" id="2838634"/>
    <lineage>
        <taxon>Bacteria</taxon>
        <taxon>Bacillati</taxon>
        <taxon>Bacillota</taxon>
        <taxon>Clostridia</taxon>
        <taxon>Lachnospirales</taxon>
        <taxon>Lachnospiraceae</taxon>
    </lineage>
</organism>
<proteinExistence type="predicted"/>
<feature type="domain" description="GGDEF" evidence="3">
    <location>
        <begin position="309"/>
        <end position="440"/>
    </location>
</feature>
<dbReference type="EC" id="2.7.7.65" evidence="4"/>
<dbReference type="Proteomes" id="UP000824101">
    <property type="component" value="Unassembled WGS sequence"/>
</dbReference>
<dbReference type="Pfam" id="PF00990">
    <property type="entry name" value="GGDEF"/>
    <property type="match status" value="1"/>
</dbReference>
<dbReference type="InterPro" id="IPR000014">
    <property type="entry name" value="PAS"/>
</dbReference>
<dbReference type="PANTHER" id="PTHR44757">
    <property type="entry name" value="DIGUANYLATE CYCLASE DGCP"/>
    <property type="match status" value="1"/>
</dbReference>
<comment type="caution">
    <text evidence="4">The sequence shown here is derived from an EMBL/GenBank/DDBJ whole genome shotgun (WGS) entry which is preliminary data.</text>
</comment>
<dbReference type="InterPro" id="IPR013655">
    <property type="entry name" value="PAS_fold_3"/>
</dbReference>
<evidence type="ECO:0000259" key="3">
    <source>
        <dbReference type="PROSITE" id="PS50887"/>
    </source>
</evidence>
<evidence type="ECO:0000259" key="1">
    <source>
        <dbReference type="PROSITE" id="PS50112"/>
    </source>
</evidence>
<dbReference type="SMART" id="SM00086">
    <property type="entry name" value="PAC"/>
    <property type="match status" value="1"/>
</dbReference>
<dbReference type="InterPro" id="IPR000160">
    <property type="entry name" value="GGDEF_dom"/>
</dbReference>
<dbReference type="EMBL" id="DXBC01000082">
    <property type="protein sequence ID" value="HIZ79220.1"/>
    <property type="molecule type" value="Genomic_DNA"/>
</dbReference>
<evidence type="ECO:0000313" key="5">
    <source>
        <dbReference type="Proteomes" id="UP000824101"/>
    </source>
</evidence>
<dbReference type="SUPFAM" id="SSF54427">
    <property type="entry name" value="NTF2-like"/>
    <property type="match status" value="1"/>
</dbReference>
<dbReference type="PANTHER" id="PTHR44757:SF2">
    <property type="entry name" value="BIOFILM ARCHITECTURE MAINTENANCE PROTEIN MBAA"/>
    <property type="match status" value="1"/>
</dbReference>
<dbReference type="PROSITE" id="PS50887">
    <property type="entry name" value="GGDEF"/>
    <property type="match status" value="1"/>
</dbReference>
<dbReference type="NCBIfam" id="TIGR00254">
    <property type="entry name" value="GGDEF"/>
    <property type="match status" value="1"/>
</dbReference>
<dbReference type="AlphaFoldDB" id="A0A9D2K4V3"/>
<evidence type="ECO:0000313" key="4">
    <source>
        <dbReference type="EMBL" id="HIZ79220.1"/>
    </source>
</evidence>
<dbReference type="Gene3D" id="3.30.450.20">
    <property type="entry name" value="PAS domain"/>
    <property type="match status" value="1"/>
</dbReference>
<dbReference type="InterPro" id="IPR052155">
    <property type="entry name" value="Biofilm_reg_signaling"/>
</dbReference>
<dbReference type="SUPFAM" id="SSF55073">
    <property type="entry name" value="Nucleotide cyclase"/>
    <property type="match status" value="1"/>
</dbReference>
<dbReference type="Pfam" id="PF08447">
    <property type="entry name" value="PAS_3"/>
    <property type="match status" value="1"/>
</dbReference>
<dbReference type="GO" id="GO:0052621">
    <property type="term" value="F:diguanylate cyclase activity"/>
    <property type="evidence" value="ECO:0007669"/>
    <property type="project" value="UniProtKB-EC"/>
</dbReference>
<dbReference type="Gene3D" id="3.30.70.270">
    <property type="match status" value="1"/>
</dbReference>
<reference evidence="4" key="2">
    <citation type="submission" date="2021-04" db="EMBL/GenBank/DDBJ databases">
        <authorList>
            <person name="Gilroy R."/>
        </authorList>
    </citation>
    <scope>NUCLEOTIDE SEQUENCE</scope>
    <source>
        <strain evidence="4">ChiBcec1-1093</strain>
    </source>
</reference>
<reference evidence="4" key="1">
    <citation type="journal article" date="2021" name="PeerJ">
        <title>Extensive microbial diversity within the chicken gut microbiome revealed by metagenomics and culture.</title>
        <authorList>
            <person name="Gilroy R."/>
            <person name="Ravi A."/>
            <person name="Getino M."/>
            <person name="Pursley I."/>
            <person name="Horton D.L."/>
            <person name="Alikhan N.F."/>
            <person name="Baker D."/>
            <person name="Gharbi K."/>
            <person name="Hall N."/>
            <person name="Watson M."/>
            <person name="Adriaenssens E.M."/>
            <person name="Foster-Nyarko E."/>
            <person name="Jarju S."/>
            <person name="Secka A."/>
            <person name="Antonio M."/>
            <person name="Oren A."/>
            <person name="Chaudhuri R.R."/>
            <person name="La Ragione R."/>
            <person name="Hildebrand F."/>
            <person name="Pallen M.J."/>
        </authorList>
    </citation>
    <scope>NUCLEOTIDE SEQUENCE</scope>
    <source>
        <strain evidence="4">ChiBcec1-1093</strain>
    </source>
</reference>
<keyword evidence="4" id="KW-0808">Transferase</keyword>
<feature type="domain" description="PAC" evidence="2">
    <location>
        <begin position="230"/>
        <end position="281"/>
    </location>
</feature>
<keyword evidence="4" id="KW-0548">Nucleotidyltransferase</keyword>
<dbReference type="InterPro" id="IPR029787">
    <property type="entry name" value="Nucleotide_cyclase"/>
</dbReference>
<dbReference type="InterPro" id="IPR001610">
    <property type="entry name" value="PAC"/>
</dbReference>
<dbReference type="PROSITE" id="PS50112">
    <property type="entry name" value="PAS"/>
    <property type="match status" value="1"/>
</dbReference>
<accession>A0A9D2K4V3</accession>
<dbReference type="CDD" id="cd01949">
    <property type="entry name" value="GGDEF"/>
    <property type="match status" value="1"/>
</dbReference>
<dbReference type="InterPro" id="IPR035965">
    <property type="entry name" value="PAS-like_dom_sf"/>
</dbReference>
<dbReference type="SMART" id="SM00267">
    <property type="entry name" value="GGDEF"/>
    <property type="match status" value="1"/>
</dbReference>
<protein>
    <submittedName>
        <fullName evidence="4">Diguanylate cyclase</fullName>
        <ecNumber evidence="4">2.7.7.65</ecNumber>
    </submittedName>
</protein>
<dbReference type="NCBIfam" id="TIGR00229">
    <property type="entry name" value="sensory_box"/>
    <property type="match status" value="1"/>
</dbReference>
<gene>
    <name evidence="4" type="ORF">IAA17_05480</name>
</gene>